<feature type="compositionally biased region" description="Low complexity" evidence="1">
    <location>
        <begin position="18"/>
        <end position="40"/>
    </location>
</feature>
<organism evidence="2 3">
    <name type="scientific">Bernardetia litoralis (strain ATCC 23117 / DSM 6794 / NBRC 15988 / NCIMB 1366 / Fx l1 / Sio-4)</name>
    <name type="common">Flexibacter litoralis</name>
    <dbReference type="NCBI Taxonomy" id="880071"/>
    <lineage>
        <taxon>Bacteria</taxon>
        <taxon>Pseudomonadati</taxon>
        <taxon>Bacteroidota</taxon>
        <taxon>Cytophagia</taxon>
        <taxon>Cytophagales</taxon>
        <taxon>Bernardetiaceae</taxon>
        <taxon>Bernardetia</taxon>
    </lineage>
</organism>
<dbReference type="EMBL" id="CP003345">
    <property type="protein sequence ID" value="AFM02968.1"/>
    <property type="molecule type" value="Genomic_DNA"/>
</dbReference>
<accession>I4AG83</accession>
<evidence type="ECO:0000256" key="1">
    <source>
        <dbReference type="SAM" id="MobiDB-lite"/>
    </source>
</evidence>
<gene>
    <name evidence="2" type="ordered locus">Fleli_0493</name>
</gene>
<reference evidence="3" key="1">
    <citation type="submission" date="2012-06" db="EMBL/GenBank/DDBJ databases">
        <title>The complete genome of Flexibacter litoralis DSM 6794.</title>
        <authorList>
            <person name="Lucas S."/>
            <person name="Copeland A."/>
            <person name="Lapidus A."/>
            <person name="Glavina del Rio T."/>
            <person name="Dalin E."/>
            <person name="Tice H."/>
            <person name="Bruce D."/>
            <person name="Goodwin L."/>
            <person name="Pitluck S."/>
            <person name="Peters L."/>
            <person name="Ovchinnikova G."/>
            <person name="Lu M."/>
            <person name="Kyrpides N."/>
            <person name="Mavromatis K."/>
            <person name="Ivanova N."/>
            <person name="Brettin T."/>
            <person name="Detter J.C."/>
            <person name="Han C."/>
            <person name="Larimer F."/>
            <person name="Land M."/>
            <person name="Hauser L."/>
            <person name="Markowitz V."/>
            <person name="Cheng J.-F."/>
            <person name="Hugenholtz P."/>
            <person name="Woyke T."/>
            <person name="Wu D."/>
            <person name="Spring S."/>
            <person name="Lang E."/>
            <person name="Kopitz M."/>
            <person name="Brambilla E."/>
            <person name="Klenk H.-P."/>
            <person name="Eisen J.A."/>
        </authorList>
    </citation>
    <scope>NUCLEOTIDE SEQUENCE [LARGE SCALE GENOMIC DNA]</scope>
    <source>
        <strain evidence="3">ATCC 23117 / DSM 6794 / NBRC 15988 / NCIMB 1366 / Sio-4</strain>
    </source>
</reference>
<feature type="region of interest" description="Disordered" evidence="1">
    <location>
        <begin position="14"/>
        <end position="51"/>
    </location>
</feature>
<sequence>MTVSGISDYRSLISSENSTSDLPTPTTTLGFPRPTTFGFPRPKPLLSTPTF</sequence>
<evidence type="ECO:0000313" key="2">
    <source>
        <dbReference type="EMBL" id="AFM02968.1"/>
    </source>
</evidence>
<dbReference type="Proteomes" id="UP000006054">
    <property type="component" value="Chromosome"/>
</dbReference>
<dbReference type="AlphaFoldDB" id="I4AG83"/>
<keyword evidence="3" id="KW-1185">Reference proteome</keyword>
<proteinExistence type="predicted"/>
<dbReference type="HOGENOM" id="CLU_3099078_0_0_10"/>
<dbReference type="KEGG" id="fli:Fleli_0493"/>
<protein>
    <submittedName>
        <fullName evidence="2">Uncharacterized protein</fullName>
    </submittedName>
</protein>
<name>I4AG83_BERLS</name>
<dbReference type="STRING" id="880071.Fleli_0493"/>
<evidence type="ECO:0000313" key="3">
    <source>
        <dbReference type="Proteomes" id="UP000006054"/>
    </source>
</evidence>